<dbReference type="PROSITE" id="PS51257">
    <property type="entry name" value="PROKAR_LIPOPROTEIN"/>
    <property type="match status" value="1"/>
</dbReference>
<accession>A0A3R8LPS3</accession>
<dbReference type="EMBL" id="RRUE01000001">
    <property type="protein sequence ID" value="RRN45531.1"/>
    <property type="molecule type" value="Genomic_DNA"/>
</dbReference>
<proteinExistence type="predicted"/>
<protein>
    <submittedName>
        <fullName evidence="1">Uncharacterized protein</fullName>
    </submittedName>
</protein>
<dbReference type="Proteomes" id="UP000270261">
    <property type="component" value="Unassembled WGS sequence"/>
</dbReference>
<dbReference type="InterPro" id="IPR006311">
    <property type="entry name" value="TAT_signal"/>
</dbReference>
<sequence length="160" mass="18193">MNRHDTRTPDRISRRHALQALGVLGLGTLLAACGSGDTHDEPSLPRIIYTDADAGTRCTTHMALGQLLELRLRIDNPNSTSFYRQRGYSWPELRREQGPDRRVIGGVTYDVWYFRAIVKGRATLHMEISTPGSVESIRTVEYRMEVFETRTWATDPSRVC</sequence>
<reference evidence="1 2" key="1">
    <citation type="submission" date="2018-11" db="EMBL/GenBank/DDBJ databases">
        <title>Genome sequencing of Lautropia sp. KCOM 2505 (= ChDC F240).</title>
        <authorList>
            <person name="Kook J.-K."/>
            <person name="Park S.-N."/>
            <person name="Lim Y.K."/>
        </authorList>
    </citation>
    <scope>NUCLEOTIDE SEQUENCE [LARGE SCALE GENOMIC DNA]</scope>
    <source>
        <strain evidence="1 2">KCOM 2505</strain>
    </source>
</reference>
<keyword evidence="2" id="KW-1185">Reference proteome</keyword>
<dbReference type="RefSeq" id="WP_125094960.1">
    <property type="nucleotide sequence ID" value="NZ_RRUE01000001.1"/>
</dbReference>
<evidence type="ECO:0000313" key="2">
    <source>
        <dbReference type="Proteomes" id="UP000270261"/>
    </source>
</evidence>
<dbReference type="OrthoDB" id="9143165at2"/>
<comment type="caution">
    <text evidence="1">The sequence shown here is derived from an EMBL/GenBank/DDBJ whole genome shotgun (WGS) entry which is preliminary data.</text>
</comment>
<name>A0A3R8LPS3_9BURK</name>
<organism evidence="1 2">
    <name type="scientific">Lautropia dentalis</name>
    <dbReference type="NCBI Taxonomy" id="2490857"/>
    <lineage>
        <taxon>Bacteria</taxon>
        <taxon>Pseudomonadati</taxon>
        <taxon>Pseudomonadota</taxon>
        <taxon>Betaproteobacteria</taxon>
        <taxon>Burkholderiales</taxon>
        <taxon>Burkholderiaceae</taxon>
        <taxon>Lautropia</taxon>
    </lineage>
</organism>
<gene>
    <name evidence="1" type="ORF">EHV23_04935</name>
</gene>
<dbReference type="AlphaFoldDB" id="A0A3R8LPS3"/>
<dbReference type="PROSITE" id="PS51318">
    <property type="entry name" value="TAT"/>
    <property type="match status" value="1"/>
</dbReference>
<evidence type="ECO:0000313" key="1">
    <source>
        <dbReference type="EMBL" id="RRN45531.1"/>
    </source>
</evidence>